<gene>
    <name evidence="3" type="ORF">GCM10009001_18580</name>
</gene>
<keyword evidence="1" id="KW-0812">Transmembrane</keyword>
<feature type="domain" description="Helix-hairpin-helix DNA-binding motif class 1" evidence="2">
    <location>
        <begin position="142"/>
        <end position="161"/>
    </location>
</feature>
<name>A0ABP3R7A5_9BACI</name>
<keyword evidence="1" id="KW-0472">Membrane</keyword>
<dbReference type="EMBL" id="BAAADS010000012">
    <property type="protein sequence ID" value="GAA0602007.1"/>
    <property type="molecule type" value="Genomic_DNA"/>
</dbReference>
<reference evidence="4" key="1">
    <citation type="journal article" date="2019" name="Int. J. Syst. Evol. Microbiol.">
        <title>The Global Catalogue of Microorganisms (GCM) 10K type strain sequencing project: providing services to taxonomists for standard genome sequencing and annotation.</title>
        <authorList>
            <consortium name="The Broad Institute Genomics Platform"/>
            <consortium name="The Broad Institute Genome Sequencing Center for Infectious Disease"/>
            <person name="Wu L."/>
            <person name="Ma J."/>
        </authorList>
    </citation>
    <scope>NUCLEOTIDE SEQUENCE [LARGE SCALE GENOMIC DNA]</scope>
    <source>
        <strain evidence="4">JCM 15395</strain>
    </source>
</reference>
<dbReference type="RefSeq" id="WP_343812368.1">
    <property type="nucleotide sequence ID" value="NZ_BAAADS010000012.1"/>
</dbReference>
<dbReference type="Gene3D" id="3.10.560.10">
    <property type="entry name" value="Outer membrane lipoprotein wza domain like"/>
    <property type="match status" value="1"/>
</dbReference>
<protein>
    <submittedName>
        <fullName evidence="3">Helix-hairpin-helix domain-containing protein</fullName>
    </submittedName>
</protein>
<dbReference type="Proteomes" id="UP001500866">
    <property type="component" value="Unassembled WGS sequence"/>
</dbReference>
<dbReference type="InterPro" id="IPR004509">
    <property type="entry name" value="Competence_ComEA_HhH"/>
</dbReference>
<dbReference type="Gene3D" id="1.10.150.310">
    <property type="entry name" value="Tex RuvX-like domain-like"/>
    <property type="match status" value="1"/>
</dbReference>
<dbReference type="NCBIfam" id="TIGR00426">
    <property type="entry name" value="competence protein ComEA helix-hairpin-helix repeat region"/>
    <property type="match status" value="1"/>
</dbReference>
<organism evidence="3 4">
    <name type="scientific">Virgibacillus siamensis</name>
    <dbReference type="NCBI Taxonomy" id="480071"/>
    <lineage>
        <taxon>Bacteria</taxon>
        <taxon>Bacillati</taxon>
        <taxon>Bacillota</taxon>
        <taxon>Bacilli</taxon>
        <taxon>Bacillales</taxon>
        <taxon>Bacillaceae</taxon>
        <taxon>Virgibacillus</taxon>
    </lineage>
</organism>
<sequence>MLDFLKKNSPFIVIGVVIVFIFFINNDKVKENDAHSNEVSLQTQSADEIKEKSVSSMAVVDVKGSVVNPGVYEVSLDSRVNDVIALAGGFTKHADQTMVNLAQKVQDEMIILIPKTGDSTVQANQTGGSGSEKIRINYASQEEIETLNGIGPSKAQAIIQYREEFGLFQSTEDLLEVPGIGEITLQNLEDSIQIP</sequence>
<dbReference type="SUPFAM" id="SSF142984">
    <property type="entry name" value="Nqo1 middle domain-like"/>
    <property type="match status" value="1"/>
</dbReference>
<dbReference type="SUPFAM" id="SSF47781">
    <property type="entry name" value="RuvA domain 2-like"/>
    <property type="match status" value="1"/>
</dbReference>
<evidence type="ECO:0000259" key="2">
    <source>
        <dbReference type="SMART" id="SM00278"/>
    </source>
</evidence>
<dbReference type="Pfam" id="PF12836">
    <property type="entry name" value="HHH_3"/>
    <property type="match status" value="1"/>
</dbReference>
<keyword evidence="1" id="KW-1133">Transmembrane helix</keyword>
<evidence type="ECO:0000256" key="1">
    <source>
        <dbReference type="SAM" id="Phobius"/>
    </source>
</evidence>
<dbReference type="Pfam" id="PF10531">
    <property type="entry name" value="SLBB"/>
    <property type="match status" value="1"/>
</dbReference>
<comment type="caution">
    <text evidence="3">The sequence shown here is derived from an EMBL/GenBank/DDBJ whole genome shotgun (WGS) entry which is preliminary data.</text>
</comment>
<dbReference type="InterPro" id="IPR051675">
    <property type="entry name" value="Endo/Exo/Phosphatase_dom_1"/>
</dbReference>
<feature type="transmembrane region" description="Helical" evidence="1">
    <location>
        <begin position="7"/>
        <end position="24"/>
    </location>
</feature>
<accession>A0ABP3R7A5</accession>
<dbReference type="InterPro" id="IPR003583">
    <property type="entry name" value="Hlx-hairpin-Hlx_DNA-bd_motif"/>
</dbReference>
<dbReference type="PANTHER" id="PTHR21180">
    <property type="entry name" value="ENDONUCLEASE/EXONUCLEASE/PHOSPHATASE FAMILY DOMAIN-CONTAINING PROTEIN 1"/>
    <property type="match status" value="1"/>
</dbReference>
<dbReference type="InterPro" id="IPR019554">
    <property type="entry name" value="Soluble_ligand-bd"/>
</dbReference>
<evidence type="ECO:0000313" key="3">
    <source>
        <dbReference type="EMBL" id="GAA0602007.1"/>
    </source>
</evidence>
<dbReference type="PANTHER" id="PTHR21180:SF32">
    <property type="entry name" value="ENDONUCLEASE_EXONUCLEASE_PHOSPHATASE FAMILY DOMAIN-CONTAINING PROTEIN 1"/>
    <property type="match status" value="1"/>
</dbReference>
<dbReference type="InterPro" id="IPR010994">
    <property type="entry name" value="RuvA_2-like"/>
</dbReference>
<proteinExistence type="predicted"/>
<feature type="domain" description="Helix-hairpin-helix DNA-binding motif class 1" evidence="2">
    <location>
        <begin position="172"/>
        <end position="191"/>
    </location>
</feature>
<keyword evidence="4" id="KW-1185">Reference proteome</keyword>
<evidence type="ECO:0000313" key="4">
    <source>
        <dbReference type="Proteomes" id="UP001500866"/>
    </source>
</evidence>
<dbReference type="SMART" id="SM00278">
    <property type="entry name" value="HhH1"/>
    <property type="match status" value="2"/>
</dbReference>